<evidence type="ECO:0000313" key="1">
    <source>
        <dbReference type="EMBL" id="KAF0757852.1"/>
    </source>
</evidence>
<keyword evidence="2" id="KW-1185">Reference proteome</keyword>
<proteinExistence type="predicted"/>
<name>A0A6G0YLF6_APHCR</name>
<organism evidence="1 2">
    <name type="scientific">Aphis craccivora</name>
    <name type="common">Cowpea aphid</name>
    <dbReference type="NCBI Taxonomy" id="307492"/>
    <lineage>
        <taxon>Eukaryota</taxon>
        <taxon>Metazoa</taxon>
        <taxon>Ecdysozoa</taxon>
        <taxon>Arthropoda</taxon>
        <taxon>Hexapoda</taxon>
        <taxon>Insecta</taxon>
        <taxon>Pterygota</taxon>
        <taxon>Neoptera</taxon>
        <taxon>Paraneoptera</taxon>
        <taxon>Hemiptera</taxon>
        <taxon>Sternorrhyncha</taxon>
        <taxon>Aphidomorpha</taxon>
        <taxon>Aphidoidea</taxon>
        <taxon>Aphididae</taxon>
        <taxon>Aphidini</taxon>
        <taxon>Aphis</taxon>
        <taxon>Aphis</taxon>
    </lineage>
</organism>
<protein>
    <submittedName>
        <fullName evidence="1">Uncharacterized protein</fullName>
    </submittedName>
</protein>
<evidence type="ECO:0000313" key="2">
    <source>
        <dbReference type="Proteomes" id="UP000478052"/>
    </source>
</evidence>
<reference evidence="1 2" key="1">
    <citation type="submission" date="2019-08" db="EMBL/GenBank/DDBJ databases">
        <title>Whole genome of Aphis craccivora.</title>
        <authorList>
            <person name="Voronova N.V."/>
            <person name="Shulinski R.S."/>
            <person name="Bandarenka Y.V."/>
            <person name="Zhorov D.G."/>
            <person name="Warner D."/>
        </authorList>
    </citation>
    <scope>NUCLEOTIDE SEQUENCE [LARGE SCALE GENOMIC DNA]</scope>
    <source>
        <strain evidence="1">180601</strain>
        <tissue evidence="1">Whole Body</tissue>
    </source>
</reference>
<accession>A0A6G0YLF6</accession>
<gene>
    <name evidence="1" type="ORF">FWK35_00033370</name>
</gene>
<dbReference type="AlphaFoldDB" id="A0A6G0YLF6"/>
<sequence>MYAIVVYMYAHASRIHRSPRSLTLTRTHIYVYINIINQTIKLNNEKKKNYEKQTIYSLKCNAA</sequence>
<dbReference type="Proteomes" id="UP000478052">
    <property type="component" value="Unassembled WGS sequence"/>
</dbReference>
<comment type="caution">
    <text evidence="1">The sequence shown here is derived from an EMBL/GenBank/DDBJ whole genome shotgun (WGS) entry which is preliminary data.</text>
</comment>
<dbReference type="EMBL" id="VUJU01003450">
    <property type="protein sequence ID" value="KAF0757852.1"/>
    <property type="molecule type" value="Genomic_DNA"/>
</dbReference>